<comment type="caution">
    <text evidence="2">The sequence shown here is derived from an EMBL/GenBank/DDBJ whole genome shotgun (WGS) entry which is preliminary data.</text>
</comment>
<feature type="compositionally biased region" description="Gly residues" evidence="1">
    <location>
        <begin position="1"/>
        <end position="14"/>
    </location>
</feature>
<name>A0ABQ3MMP7_9PSEU</name>
<dbReference type="EMBL" id="BNAR01000009">
    <property type="protein sequence ID" value="GHH49331.1"/>
    <property type="molecule type" value="Genomic_DNA"/>
</dbReference>
<evidence type="ECO:0000313" key="2">
    <source>
        <dbReference type="EMBL" id="GHH49331.1"/>
    </source>
</evidence>
<evidence type="ECO:0000256" key="1">
    <source>
        <dbReference type="SAM" id="MobiDB-lite"/>
    </source>
</evidence>
<accession>A0ABQ3MMP7</accession>
<keyword evidence="3" id="KW-1185">Reference proteome</keyword>
<protein>
    <submittedName>
        <fullName evidence="2">Uncharacterized protein</fullName>
    </submittedName>
</protein>
<evidence type="ECO:0000313" key="3">
    <source>
        <dbReference type="Proteomes" id="UP000605568"/>
    </source>
</evidence>
<proteinExistence type="predicted"/>
<dbReference type="Proteomes" id="UP000605568">
    <property type="component" value="Unassembled WGS sequence"/>
</dbReference>
<feature type="region of interest" description="Disordered" evidence="1">
    <location>
        <begin position="1"/>
        <end position="30"/>
    </location>
</feature>
<organism evidence="2 3">
    <name type="scientific">Lentzea cavernae</name>
    <dbReference type="NCBI Taxonomy" id="2020703"/>
    <lineage>
        <taxon>Bacteria</taxon>
        <taxon>Bacillati</taxon>
        <taxon>Actinomycetota</taxon>
        <taxon>Actinomycetes</taxon>
        <taxon>Pseudonocardiales</taxon>
        <taxon>Pseudonocardiaceae</taxon>
        <taxon>Lentzea</taxon>
    </lineage>
</organism>
<reference evidence="3" key="1">
    <citation type="journal article" date="2019" name="Int. J. Syst. Evol. Microbiol.">
        <title>The Global Catalogue of Microorganisms (GCM) 10K type strain sequencing project: providing services to taxonomists for standard genome sequencing and annotation.</title>
        <authorList>
            <consortium name="The Broad Institute Genomics Platform"/>
            <consortium name="The Broad Institute Genome Sequencing Center for Infectious Disease"/>
            <person name="Wu L."/>
            <person name="Ma J."/>
        </authorList>
    </citation>
    <scope>NUCLEOTIDE SEQUENCE [LARGE SCALE GENOMIC DNA]</scope>
    <source>
        <strain evidence="3">CGMCC 4.7367</strain>
    </source>
</reference>
<sequence length="91" mass="8364">MDGGAGSPDGGGTDGEVDAGGSAGSVDDGDGVTVSVEAGLVLAGSSWANAPVVAPPNASSAAVVTAAILSRPLLAGLSDIGSPGLKAGWTC</sequence>
<gene>
    <name evidence="2" type="ORF">GCM10017774_56550</name>
</gene>